<evidence type="ECO:0000256" key="1">
    <source>
        <dbReference type="ARBA" id="ARBA00001917"/>
    </source>
</evidence>
<dbReference type="AlphaFoldDB" id="A0A2J8B0S5"/>
<reference evidence="8" key="1">
    <citation type="submission" date="2017-04" db="EMBL/GenBank/DDBJ databases">
        <authorList>
            <person name="Bumgarner R.E."/>
            <person name="Fredricks D.N."/>
            <person name="Srinivasan S."/>
        </authorList>
    </citation>
    <scope>NUCLEOTIDE SEQUENCE [LARGE SCALE GENOMIC DNA]</scope>
    <source>
        <strain evidence="8">KA00405</strain>
    </source>
</reference>
<evidence type="ECO:0000256" key="3">
    <source>
        <dbReference type="ARBA" id="ARBA00022643"/>
    </source>
</evidence>
<dbReference type="PANTHER" id="PTHR43303:SF4">
    <property type="entry name" value="NADPH DEHYDROGENASE C23G7.10C-RELATED"/>
    <property type="match status" value="1"/>
</dbReference>
<evidence type="ECO:0000259" key="6">
    <source>
        <dbReference type="Pfam" id="PF00724"/>
    </source>
</evidence>
<dbReference type="CDD" id="cd02803">
    <property type="entry name" value="OYE_like_FMN_family"/>
    <property type="match status" value="1"/>
</dbReference>
<dbReference type="EMBL" id="NBZD01000003">
    <property type="protein sequence ID" value="PNH18378.1"/>
    <property type="molecule type" value="Genomic_DNA"/>
</dbReference>
<keyword evidence="4" id="KW-0521">NADP</keyword>
<dbReference type="Proteomes" id="UP000236394">
    <property type="component" value="Unassembled WGS sequence"/>
</dbReference>
<keyword evidence="2" id="KW-0285">Flavoprotein</keyword>
<organism evidence="7 8">
    <name type="scientific">Mageeibacillus indolicus</name>
    <dbReference type="NCBI Taxonomy" id="884684"/>
    <lineage>
        <taxon>Bacteria</taxon>
        <taxon>Bacillati</taxon>
        <taxon>Bacillota</taxon>
        <taxon>Clostridia</taxon>
        <taxon>Eubacteriales</taxon>
        <taxon>Oscillospiraceae</taxon>
        <taxon>Mageeibacillus</taxon>
    </lineage>
</organism>
<evidence type="ECO:0000256" key="5">
    <source>
        <dbReference type="ARBA" id="ARBA00023002"/>
    </source>
</evidence>
<dbReference type="GO" id="GO:0010181">
    <property type="term" value="F:FMN binding"/>
    <property type="evidence" value="ECO:0007669"/>
    <property type="project" value="InterPro"/>
</dbReference>
<evidence type="ECO:0000256" key="2">
    <source>
        <dbReference type="ARBA" id="ARBA00022630"/>
    </source>
</evidence>
<dbReference type="GO" id="GO:0050661">
    <property type="term" value="F:NADP binding"/>
    <property type="evidence" value="ECO:0007669"/>
    <property type="project" value="InterPro"/>
</dbReference>
<dbReference type="RefSeq" id="WP_102892609.1">
    <property type="nucleotide sequence ID" value="NZ_NBZD01000003.1"/>
</dbReference>
<comment type="caution">
    <text evidence="7">The sequence shown here is derived from an EMBL/GenBank/DDBJ whole genome shotgun (WGS) entry which is preliminary data.</text>
</comment>
<keyword evidence="3" id="KW-0288">FMN</keyword>
<proteinExistence type="predicted"/>
<sequence>MLLQTLNLSDLKLANRLVMPPMATESTADGKVTQKLIDYYVARSGKIGLIICEHAYVSPRGKASPGQLRLDEAADMQGLRALTTAVHEQGVTKIIQQINHAGPQTKVVENPFVVDTMTAADIAAVKNEFVAAALRVKAAGFDGVEIHCAHGYLLNQFYSPRKNHREDEYGGDVAGRLRLTCEILTEVRRAVGADYLVAVRFGAVDYRENGSLLTEVAPAAKLLVQAGADLIDISGGLTGFMRRDCVTPGWFKAEAQAAKIGGGVPVLLTGGITSRETAEDLLAAGVCDLIGVGRPLLQNPGVIDALLGNDSAE</sequence>
<dbReference type="InterPro" id="IPR044152">
    <property type="entry name" value="YqjM-like"/>
</dbReference>
<feature type="domain" description="NADH:flavin oxidoreductase/NADH oxidase N-terminal" evidence="6">
    <location>
        <begin position="113"/>
        <end position="301"/>
    </location>
</feature>
<comment type="cofactor">
    <cofactor evidence="1">
        <name>FMN</name>
        <dbReference type="ChEBI" id="CHEBI:58210"/>
    </cofactor>
</comment>
<gene>
    <name evidence="7" type="ORF">B7R76_05925</name>
</gene>
<accession>A0A2J8B0S5</accession>
<protein>
    <recommendedName>
        <fullName evidence="6">NADH:flavin oxidoreductase/NADH oxidase N-terminal domain-containing protein</fullName>
    </recommendedName>
</protein>
<dbReference type="Pfam" id="PF00724">
    <property type="entry name" value="Oxidored_FMN"/>
    <property type="match status" value="2"/>
</dbReference>
<evidence type="ECO:0000256" key="4">
    <source>
        <dbReference type="ARBA" id="ARBA00022857"/>
    </source>
</evidence>
<evidence type="ECO:0000313" key="7">
    <source>
        <dbReference type="EMBL" id="PNH18378.1"/>
    </source>
</evidence>
<dbReference type="InterPro" id="IPR001155">
    <property type="entry name" value="OxRdtase_FMN_N"/>
</dbReference>
<feature type="domain" description="NADH:flavin oxidoreductase/NADH oxidase N-terminal" evidence="6">
    <location>
        <begin position="4"/>
        <end position="107"/>
    </location>
</feature>
<dbReference type="PANTHER" id="PTHR43303">
    <property type="entry name" value="NADPH DEHYDROGENASE C23G7.10C-RELATED"/>
    <property type="match status" value="1"/>
</dbReference>
<keyword evidence="5" id="KW-0560">Oxidoreductase</keyword>
<dbReference type="SUPFAM" id="SSF51395">
    <property type="entry name" value="FMN-linked oxidoreductases"/>
    <property type="match status" value="1"/>
</dbReference>
<dbReference type="GO" id="GO:0003959">
    <property type="term" value="F:NADPH dehydrogenase activity"/>
    <property type="evidence" value="ECO:0007669"/>
    <property type="project" value="InterPro"/>
</dbReference>
<dbReference type="Gene3D" id="3.20.20.70">
    <property type="entry name" value="Aldolase class I"/>
    <property type="match status" value="1"/>
</dbReference>
<dbReference type="InterPro" id="IPR013785">
    <property type="entry name" value="Aldolase_TIM"/>
</dbReference>
<evidence type="ECO:0000313" key="8">
    <source>
        <dbReference type="Proteomes" id="UP000236394"/>
    </source>
</evidence>
<name>A0A2J8B0S5_9FIRM</name>